<proteinExistence type="predicted"/>
<dbReference type="AlphaFoldDB" id="A0A9X3P8Q7"/>
<keyword evidence="1" id="KW-1133">Transmembrane helix</keyword>
<dbReference type="RefSeq" id="WP_270110849.1">
    <property type="nucleotide sequence ID" value="NZ_JAPZVP010000011.1"/>
</dbReference>
<dbReference type="Proteomes" id="UP001146067">
    <property type="component" value="Unassembled WGS sequence"/>
</dbReference>
<organism evidence="2 3">
    <name type="scientific">Glycomyces luteolus</name>
    <dbReference type="NCBI Taxonomy" id="2670330"/>
    <lineage>
        <taxon>Bacteria</taxon>
        <taxon>Bacillati</taxon>
        <taxon>Actinomycetota</taxon>
        <taxon>Actinomycetes</taxon>
        <taxon>Glycomycetales</taxon>
        <taxon>Glycomycetaceae</taxon>
        <taxon>Glycomyces</taxon>
    </lineage>
</organism>
<gene>
    <name evidence="2" type="ORF">O1R50_14770</name>
</gene>
<reference evidence="2" key="1">
    <citation type="submission" date="2022-12" db="EMBL/GenBank/DDBJ databases">
        <title>Gycomyces niveus sp.nov.,a novel actinomycete isolated from soil in Shouguan.</title>
        <authorList>
            <person name="Yang X."/>
        </authorList>
    </citation>
    <scope>NUCLEOTIDE SEQUENCE</scope>
    <source>
        <strain evidence="2">NEAU-A15</strain>
    </source>
</reference>
<accession>A0A9X3P8Q7</accession>
<feature type="transmembrane region" description="Helical" evidence="1">
    <location>
        <begin position="93"/>
        <end position="111"/>
    </location>
</feature>
<dbReference type="EMBL" id="JAPZVP010000011">
    <property type="protein sequence ID" value="MDA1360891.1"/>
    <property type="molecule type" value="Genomic_DNA"/>
</dbReference>
<keyword evidence="1" id="KW-0472">Membrane</keyword>
<keyword evidence="3" id="KW-1185">Reference proteome</keyword>
<keyword evidence="1" id="KW-0812">Transmembrane</keyword>
<name>A0A9X3P8Q7_9ACTN</name>
<evidence type="ECO:0000313" key="2">
    <source>
        <dbReference type="EMBL" id="MDA1360891.1"/>
    </source>
</evidence>
<feature type="transmembrane region" description="Helical" evidence="1">
    <location>
        <begin position="12"/>
        <end position="34"/>
    </location>
</feature>
<evidence type="ECO:0000313" key="3">
    <source>
        <dbReference type="Proteomes" id="UP001146067"/>
    </source>
</evidence>
<sequence>MSERRRLGRRAKALRGLHIAIAGVELGSLAHVWVCALSGRPDRMLPFSIAALSLEGVGLLIGRGDCPLTPLQRRVADPVPLFELVLPPRAAKVAVPVLAAVSVGGIVTVALRSRPRR</sequence>
<comment type="caution">
    <text evidence="2">The sequence shown here is derived from an EMBL/GenBank/DDBJ whole genome shotgun (WGS) entry which is preliminary data.</text>
</comment>
<protein>
    <submittedName>
        <fullName evidence="2">Uncharacterized protein</fullName>
    </submittedName>
</protein>
<evidence type="ECO:0000256" key="1">
    <source>
        <dbReference type="SAM" id="Phobius"/>
    </source>
</evidence>